<comment type="caution">
    <text evidence="1">The sequence shown here is derived from an EMBL/GenBank/DDBJ whole genome shotgun (WGS) entry which is preliminary data.</text>
</comment>
<proteinExistence type="predicted"/>
<reference evidence="1 2" key="1">
    <citation type="journal article" date="2018" name="Nat. Genet.">
        <title>Extensive intraspecific gene order and gene structural variations between Mo17 and other maize genomes.</title>
        <authorList>
            <person name="Sun S."/>
            <person name="Zhou Y."/>
            <person name="Chen J."/>
            <person name="Shi J."/>
            <person name="Zhao H."/>
            <person name="Zhao H."/>
            <person name="Song W."/>
            <person name="Zhang M."/>
            <person name="Cui Y."/>
            <person name="Dong X."/>
            <person name="Liu H."/>
            <person name="Ma X."/>
            <person name="Jiao Y."/>
            <person name="Wang B."/>
            <person name="Wei X."/>
            <person name="Stein J.C."/>
            <person name="Glaubitz J.C."/>
            <person name="Lu F."/>
            <person name="Yu G."/>
            <person name="Liang C."/>
            <person name="Fengler K."/>
            <person name="Li B."/>
            <person name="Rafalski A."/>
            <person name="Schnable P.S."/>
            <person name="Ware D.H."/>
            <person name="Buckler E.S."/>
            <person name="Lai J."/>
        </authorList>
    </citation>
    <scope>NUCLEOTIDE SEQUENCE [LARGE SCALE GENOMIC DNA]</scope>
    <source>
        <strain evidence="2">cv. Missouri 17</strain>
        <tissue evidence="1">Seedling</tissue>
    </source>
</reference>
<gene>
    <name evidence="1" type="ORF">Zm00014a_019862</name>
</gene>
<dbReference type="AlphaFoldDB" id="A0A3L6E7K1"/>
<dbReference type="Proteomes" id="UP000251960">
    <property type="component" value="Chromosome 7"/>
</dbReference>
<organism evidence="1 2">
    <name type="scientific">Zea mays</name>
    <name type="common">Maize</name>
    <dbReference type="NCBI Taxonomy" id="4577"/>
    <lineage>
        <taxon>Eukaryota</taxon>
        <taxon>Viridiplantae</taxon>
        <taxon>Streptophyta</taxon>
        <taxon>Embryophyta</taxon>
        <taxon>Tracheophyta</taxon>
        <taxon>Spermatophyta</taxon>
        <taxon>Magnoliopsida</taxon>
        <taxon>Liliopsida</taxon>
        <taxon>Poales</taxon>
        <taxon>Poaceae</taxon>
        <taxon>PACMAD clade</taxon>
        <taxon>Panicoideae</taxon>
        <taxon>Andropogonodae</taxon>
        <taxon>Andropogoneae</taxon>
        <taxon>Tripsacinae</taxon>
        <taxon>Zea</taxon>
    </lineage>
</organism>
<evidence type="ECO:0000313" key="2">
    <source>
        <dbReference type="Proteomes" id="UP000251960"/>
    </source>
</evidence>
<name>A0A3L6E7K1_MAIZE</name>
<dbReference type="EMBL" id="NCVQ01000008">
    <property type="protein sequence ID" value="PWZ15901.1"/>
    <property type="molecule type" value="Genomic_DNA"/>
</dbReference>
<accession>A0A3L6E7K1</accession>
<evidence type="ECO:0000313" key="1">
    <source>
        <dbReference type="EMBL" id="PWZ15901.1"/>
    </source>
</evidence>
<sequence length="130" mass="15618">MDGWHGSLVSIRRFLRGWNIQKRGEQNKIKHDLLLKLKNLDAILNMNDKLPLNWNERYRVERELEQVYHMEEVYWQQRAEKNWILKGDSNSSFFHLFANGRRRKNNILQLVAVSCTLVNQKDISNHVVNF</sequence>
<protein>
    <submittedName>
        <fullName evidence="1">Uncharacterized protein</fullName>
    </submittedName>
</protein>